<evidence type="ECO:0000313" key="4">
    <source>
        <dbReference type="Proteomes" id="UP000266177"/>
    </source>
</evidence>
<reference evidence="3 4" key="1">
    <citation type="submission" date="2018-09" db="EMBL/GenBank/DDBJ databases">
        <title>Paenibacillus SK2017-BO5.</title>
        <authorList>
            <person name="Piskunova J.V."/>
            <person name="Dubiley S.A."/>
            <person name="Severinov K.V."/>
        </authorList>
    </citation>
    <scope>NUCLEOTIDE SEQUENCE [LARGE SCALE GENOMIC DNA]</scope>
    <source>
        <strain evidence="3 4">BO5</strain>
    </source>
</reference>
<protein>
    <recommendedName>
        <fullName evidence="2">ATP-grasp domain-containing protein</fullName>
    </recommendedName>
</protein>
<sequence>MRHKFINSKMLKGKPLSQDHVLSRHVPKTHWYHAATLTKMLKSFPVLYIKPDKGSSGTGIIRVKRLNNSESLVSFEASSKKYPNTKIASEVAKRMHRGKKYIIQQGIPLATYRKKPFDLRIVLQKPSNQWLLTWMSAKVAPRSNSIVTNVAKGARDAKIKEVLRGADQRLNVPTVLKELSGVSYKIARKLGSRFPLRIVGLDMGIDKKGKAWFIEANTRPSFHGLHKFDPVQYRRYLRAKKQTEANS</sequence>
<comment type="caution">
    <text evidence="3">The sequence shown here is derived from an EMBL/GenBank/DDBJ whole genome shotgun (WGS) entry which is preliminary data.</text>
</comment>
<dbReference type="EMBL" id="QYZD01000010">
    <property type="protein sequence ID" value="RJG23513.1"/>
    <property type="molecule type" value="Genomic_DNA"/>
</dbReference>
<keyword evidence="1" id="KW-0067">ATP-binding</keyword>
<dbReference type="InterPro" id="IPR011761">
    <property type="entry name" value="ATP-grasp"/>
</dbReference>
<dbReference type="AlphaFoldDB" id="A0A3A3GGT5"/>
<dbReference type="InterPro" id="IPR026838">
    <property type="entry name" value="YheC/D"/>
</dbReference>
<feature type="domain" description="ATP-grasp" evidence="2">
    <location>
        <begin position="18"/>
        <end position="245"/>
    </location>
</feature>
<accession>A0A3A3GGT5</accession>
<keyword evidence="1" id="KW-0547">Nucleotide-binding</keyword>
<dbReference type="GO" id="GO:0005524">
    <property type="term" value="F:ATP binding"/>
    <property type="evidence" value="ECO:0007669"/>
    <property type="project" value="UniProtKB-UniRule"/>
</dbReference>
<gene>
    <name evidence="3" type="ORF">DQX05_12665</name>
</gene>
<proteinExistence type="predicted"/>
<dbReference type="OrthoDB" id="7869153at2"/>
<name>A0A3A3GGT5_PANTH</name>
<dbReference type="SUPFAM" id="SSF56059">
    <property type="entry name" value="Glutathione synthetase ATP-binding domain-like"/>
    <property type="match status" value="1"/>
</dbReference>
<dbReference type="Proteomes" id="UP000266177">
    <property type="component" value="Unassembled WGS sequence"/>
</dbReference>
<dbReference type="GO" id="GO:0046872">
    <property type="term" value="F:metal ion binding"/>
    <property type="evidence" value="ECO:0007669"/>
    <property type="project" value="InterPro"/>
</dbReference>
<dbReference type="Gene3D" id="3.30.470.20">
    <property type="entry name" value="ATP-grasp fold, B domain"/>
    <property type="match status" value="1"/>
</dbReference>
<dbReference type="Pfam" id="PF14398">
    <property type="entry name" value="ATPgrasp_YheCD"/>
    <property type="match status" value="1"/>
</dbReference>
<evidence type="ECO:0000313" key="3">
    <source>
        <dbReference type="EMBL" id="RJG23513.1"/>
    </source>
</evidence>
<organism evidence="3 4">
    <name type="scientific">Paenibacillus thiaminolyticus</name>
    <name type="common">Bacillus thiaminolyticus</name>
    <dbReference type="NCBI Taxonomy" id="49283"/>
    <lineage>
        <taxon>Bacteria</taxon>
        <taxon>Bacillati</taxon>
        <taxon>Bacillota</taxon>
        <taxon>Bacilli</taxon>
        <taxon>Bacillales</taxon>
        <taxon>Paenibacillaceae</taxon>
        <taxon>Paenibacillus</taxon>
    </lineage>
</organism>
<evidence type="ECO:0000259" key="2">
    <source>
        <dbReference type="PROSITE" id="PS50975"/>
    </source>
</evidence>
<evidence type="ECO:0000256" key="1">
    <source>
        <dbReference type="PROSITE-ProRule" id="PRU00409"/>
    </source>
</evidence>
<dbReference type="PROSITE" id="PS50975">
    <property type="entry name" value="ATP_GRASP"/>
    <property type="match status" value="1"/>
</dbReference>
<dbReference type="RefSeq" id="WP_119794006.1">
    <property type="nucleotide sequence ID" value="NZ_QYZD01000010.1"/>
</dbReference>